<keyword evidence="2" id="KW-0812">Transmembrane</keyword>
<organism evidence="3 4">
    <name type="scientific">Trichoderma ghanense</name>
    <dbReference type="NCBI Taxonomy" id="65468"/>
    <lineage>
        <taxon>Eukaryota</taxon>
        <taxon>Fungi</taxon>
        <taxon>Dikarya</taxon>
        <taxon>Ascomycota</taxon>
        <taxon>Pezizomycotina</taxon>
        <taxon>Sordariomycetes</taxon>
        <taxon>Hypocreomycetidae</taxon>
        <taxon>Hypocreales</taxon>
        <taxon>Hypocreaceae</taxon>
        <taxon>Trichoderma</taxon>
    </lineage>
</organism>
<keyword evidence="2" id="KW-0472">Membrane</keyword>
<evidence type="ECO:0000313" key="3">
    <source>
        <dbReference type="EMBL" id="TFB02906.1"/>
    </source>
</evidence>
<protein>
    <submittedName>
        <fullName evidence="3">Uncharacterized protein</fullName>
    </submittedName>
</protein>
<dbReference type="GeneID" id="300576762"/>
<keyword evidence="2" id="KW-1133">Transmembrane helix</keyword>
<dbReference type="RefSeq" id="XP_073559107.1">
    <property type="nucleotide sequence ID" value="XM_073702312.1"/>
</dbReference>
<feature type="region of interest" description="Disordered" evidence="1">
    <location>
        <begin position="407"/>
        <end position="437"/>
    </location>
</feature>
<feature type="transmembrane region" description="Helical" evidence="2">
    <location>
        <begin position="49"/>
        <end position="77"/>
    </location>
</feature>
<evidence type="ECO:0000256" key="2">
    <source>
        <dbReference type="SAM" id="Phobius"/>
    </source>
</evidence>
<evidence type="ECO:0000313" key="4">
    <source>
        <dbReference type="Proteomes" id="UP001642720"/>
    </source>
</evidence>
<reference evidence="3 4" key="1">
    <citation type="submission" date="2018-01" db="EMBL/GenBank/DDBJ databases">
        <title>Genome characterization of the sugarcane-associated fungus Trichoderma ghanense CCMA-1212 and their application in lignocelulose bioconversion.</title>
        <authorList>
            <person name="Steindorff A.S."/>
            <person name="Mendes T.D."/>
            <person name="Vilela E.S.D."/>
            <person name="Rodrigues D.S."/>
            <person name="Formighieri E.F."/>
            <person name="Melo I.S."/>
            <person name="Favaro L.C.L."/>
        </authorList>
    </citation>
    <scope>NUCLEOTIDE SEQUENCE [LARGE SCALE GENOMIC DNA]</scope>
    <source>
        <strain evidence="3 4">CCMA-1212</strain>
    </source>
</reference>
<dbReference type="Proteomes" id="UP001642720">
    <property type="component" value="Unassembled WGS sequence"/>
</dbReference>
<dbReference type="EMBL" id="PPTA01000006">
    <property type="protein sequence ID" value="TFB02906.1"/>
    <property type="molecule type" value="Genomic_DNA"/>
</dbReference>
<feature type="transmembrane region" description="Helical" evidence="2">
    <location>
        <begin position="602"/>
        <end position="621"/>
    </location>
</feature>
<evidence type="ECO:0000256" key="1">
    <source>
        <dbReference type="SAM" id="MobiDB-lite"/>
    </source>
</evidence>
<feature type="transmembrane region" description="Helical" evidence="2">
    <location>
        <begin position="641"/>
        <end position="661"/>
    </location>
</feature>
<keyword evidence="4" id="KW-1185">Reference proteome</keyword>
<sequence length="698" mass="75575">MSETKTPYYLTCIRLYTSFFLLVILIILVLIFSIPFFLIILLRQINILLTILFVLLLIIIPLQPSLLILLPLLLILLPRLSKHLCALRPRRRLRHDVRPERRLGRVKVLEEGAHLAAVLGRKVHPRALLLDELGVGLELLHQHGELRDELGVLVAARLGADLLQPALELDDDGEGELGEGDGLGPDVQEAAHQLGHLVADAVLVDARAEIGLGGSVGDGKVQGLERRRLRGFLHLGRVEHLQQRRGQRYVDVGGLRQRQQRADEVEAEGEVEGCRDEAHRAEGDLHEGVDERPQLALLAGLGLLQGRAVLGEDAGPEVERVGELPVVDHAERVVLVVDDAVAEVDGELADKGKGRGVANGRVDAPEPGRRELHHVDARERVVVGDAAALDEALVDGLEDGLADALVADDDEPSNDSESGHARRVGAGGLSPQVDHGLGQGLDELLEGEQVWQNLHNGQERDCDCAVVGKRAEEVHDGGDVRLEQQRQGLELLALRLHVDFASRGLLHGQVVVHNQRHLLESEQQNVVEDFGAVDGPSLVCLALLVGLVQLLVRVFLAGTELVHLCKICVFVKIQRFGVVLLQELVELGILLGKALHGFFAHARPSGIVVVVVVAAVILAVARNRRAVDRHLRIASIARLVLRLLGVASLPLAQLACLGLVVDNVLEAALEEIVDAHLGDLLGLAGRLLDGGGSILALF</sequence>
<name>A0ABY2H568_9HYPO</name>
<feature type="transmembrane region" description="Helical" evidence="2">
    <location>
        <begin position="20"/>
        <end position="42"/>
    </location>
</feature>
<gene>
    <name evidence="3" type="ORF">CCMA1212_005031</name>
</gene>
<proteinExistence type="predicted"/>
<comment type="caution">
    <text evidence="3">The sequence shown here is derived from an EMBL/GenBank/DDBJ whole genome shotgun (WGS) entry which is preliminary data.</text>
</comment>
<accession>A0ABY2H568</accession>